<dbReference type="Pfam" id="PF21812">
    <property type="entry name" value="DUF6881"/>
    <property type="match status" value="1"/>
</dbReference>
<feature type="domain" description="DUF6881" evidence="1">
    <location>
        <begin position="5"/>
        <end position="93"/>
    </location>
</feature>
<dbReference type="EMBL" id="JAFFZN010000022">
    <property type="protein sequence ID" value="MBO8188177.1"/>
    <property type="molecule type" value="Genomic_DNA"/>
</dbReference>
<evidence type="ECO:0000313" key="2">
    <source>
        <dbReference type="EMBL" id="MBO8188177.1"/>
    </source>
</evidence>
<dbReference type="RefSeq" id="WP_209266977.1">
    <property type="nucleotide sequence ID" value="NZ_JAFFZN010000022.1"/>
</dbReference>
<proteinExistence type="predicted"/>
<gene>
    <name evidence="2" type="ORF">JW592_22290</name>
</gene>
<evidence type="ECO:0000313" key="3">
    <source>
        <dbReference type="Proteomes" id="UP001518976"/>
    </source>
</evidence>
<evidence type="ECO:0000259" key="1">
    <source>
        <dbReference type="Pfam" id="PF21812"/>
    </source>
</evidence>
<dbReference type="InterPro" id="IPR049248">
    <property type="entry name" value="DUF6881"/>
</dbReference>
<reference evidence="2 3" key="1">
    <citation type="submission" date="2021-02" db="EMBL/GenBank/DDBJ databases">
        <title>Streptomyces spirodelae sp. nov., isolated from duckweed.</title>
        <authorList>
            <person name="Saimee Y."/>
            <person name="Duangmal K."/>
        </authorList>
    </citation>
    <scope>NUCLEOTIDE SEQUENCE [LARGE SCALE GENOMIC DNA]</scope>
    <source>
        <strain evidence="2 3">DW4-2</strain>
    </source>
</reference>
<comment type="caution">
    <text evidence="2">The sequence shown here is derived from an EMBL/GenBank/DDBJ whole genome shotgun (WGS) entry which is preliminary data.</text>
</comment>
<protein>
    <recommendedName>
        <fullName evidence="1">DUF6881 domain-containing protein</fullName>
    </recommendedName>
</protein>
<organism evidence="2 3">
    <name type="scientific">Streptomyces spirodelae</name>
    <dbReference type="NCBI Taxonomy" id="2812904"/>
    <lineage>
        <taxon>Bacteria</taxon>
        <taxon>Bacillati</taxon>
        <taxon>Actinomycetota</taxon>
        <taxon>Actinomycetes</taxon>
        <taxon>Kitasatosporales</taxon>
        <taxon>Streptomycetaceae</taxon>
        <taxon>Streptomyces</taxon>
    </lineage>
</organism>
<dbReference type="Proteomes" id="UP001518976">
    <property type="component" value="Unassembled WGS sequence"/>
</dbReference>
<keyword evidence="3" id="KW-1185">Reference proteome</keyword>
<sequence>MQGRTYWRVHWHHGFDDEPVVIHSEIGGDGYEVRKVETFRDGRLGWADEAESCGGTGLGEIPVGPIEDVQAQAEFTACVISAEEFDAVWDRATGRRRPE</sequence>
<name>A0ABS3WYG7_9ACTN</name>
<accession>A0ABS3WYG7</accession>